<evidence type="ECO:0000256" key="1">
    <source>
        <dbReference type="SAM" id="Phobius"/>
    </source>
</evidence>
<protein>
    <submittedName>
        <fullName evidence="2">Uncharacterized protein</fullName>
    </submittedName>
</protein>
<feature type="transmembrane region" description="Helical" evidence="1">
    <location>
        <begin position="94"/>
        <end position="117"/>
    </location>
</feature>
<reference evidence="2 3" key="1">
    <citation type="submission" date="2020-01" db="EMBL/GenBank/DDBJ databases">
        <title>Whole genome and functional gene identification of agarase of Vibrio HN897.</title>
        <authorList>
            <person name="Liu Y."/>
            <person name="Zhao Z."/>
        </authorList>
    </citation>
    <scope>NUCLEOTIDE SEQUENCE [LARGE SCALE GENOMIC DNA]</scope>
    <source>
        <strain evidence="2 3">HN897</strain>
    </source>
</reference>
<organism evidence="2 3">
    <name type="scientific">Vibrio astriarenae</name>
    <dbReference type="NCBI Taxonomy" id="1481923"/>
    <lineage>
        <taxon>Bacteria</taxon>
        <taxon>Pseudomonadati</taxon>
        <taxon>Pseudomonadota</taxon>
        <taxon>Gammaproteobacteria</taxon>
        <taxon>Vibrionales</taxon>
        <taxon>Vibrionaceae</taxon>
        <taxon>Vibrio</taxon>
    </lineage>
</organism>
<accession>A0A7Z2YDB3</accession>
<sequence>MNKKLAGISMFVAGFLALYSGFIFSAEFLGMTELRNAMLCQWLLVMGMMMLPWSQNGLNGLLGFSLGTAVGIVCFVFFTNLLKLYNVPPNTDLIKVLVSTFGVGAFAHAAMVAARLFDEKFVLFSGFLIVKHKE</sequence>
<dbReference type="KEGG" id="vas:GT360_06660"/>
<feature type="transmembrane region" description="Helical" evidence="1">
    <location>
        <begin position="60"/>
        <end position="82"/>
    </location>
</feature>
<evidence type="ECO:0000313" key="3">
    <source>
        <dbReference type="Proteomes" id="UP000464262"/>
    </source>
</evidence>
<gene>
    <name evidence="2" type="ORF">GT360_06660</name>
</gene>
<dbReference type="AlphaFoldDB" id="A0A7Z2YDB3"/>
<dbReference type="EMBL" id="CP047475">
    <property type="protein sequence ID" value="QIA63213.1"/>
    <property type="molecule type" value="Genomic_DNA"/>
</dbReference>
<proteinExistence type="predicted"/>
<feature type="transmembrane region" description="Helical" evidence="1">
    <location>
        <begin position="6"/>
        <end position="24"/>
    </location>
</feature>
<keyword evidence="1" id="KW-0472">Membrane</keyword>
<keyword evidence="1" id="KW-0812">Transmembrane</keyword>
<name>A0A7Z2YDB3_9VIBR</name>
<dbReference type="Proteomes" id="UP000464262">
    <property type="component" value="Chromosome 1"/>
</dbReference>
<dbReference type="RefSeq" id="WP_164648116.1">
    <property type="nucleotide sequence ID" value="NZ_CP047475.1"/>
</dbReference>
<keyword evidence="1" id="KW-1133">Transmembrane helix</keyword>
<evidence type="ECO:0000313" key="2">
    <source>
        <dbReference type="EMBL" id="QIA63213.1"/>
    </source>
</evidence>
<keyword evidence="3" id="KW-1185">Reference proteome</keyword>